<keyword evidence="4 9" id="KW-0349">Heme</keyword>
<keyword evidence="6 10" id="KW-0560">Oxidoreductase</keyword>
<dbReference type="GO" id="GO:0016705">
    <property type="term" value="F:oxidoreductase activity, acting on paired donors, with incorporation or reduction of molecular oxygen"/>
    <property type="evidence" value="ECO:0007669"/>
    <property type="project" value="InterPro"/>
</dbReference>
<proteinExistence type="inferred from homology"/>
<comment type="cofactor">
    <cofactor evidence="1 9">
        <name>heme</name>
        <dbReference type="ChEBI" id="CHEBI:30413"/>
    </cofactor>
</comment>
<keyword evidence="5 9" id="KW-0479">Metal-binding</keyword>
<sequence>MVSLGAYALSAAALVIVFIVSGRGRRRALPLPPSPTSLPFIGNYLSLPTKLPWVTYANWCKTFQSDMISINVFGESTVIVDSKKAAKELFERRSAKYSDRPPHAILELTGWDFNTAFIPYSDKWRARRRLLHETLHSIAALAYRPLQRTKVHEMLGRLHSDPDDFVSHVYSLAASIAMSVSYGDIADKGQSNKFLNIAQEANETLWIIALPGAFVVNTFPFLQHLPSWLPGMGFKSLAQQCRRLITDMRNVPWAFVKQGMVDNPASPSMASKLMNNLEQTEDEDDAVQAAKDVCAVTYTAGTDTTVSAMLSSILGLLLHPDVQDRAHQEIDSMIGRHRLPTYEDRSKLPYVEAIYREVLRWHPVLPLSVTRAVFEDDIYEGYFIPKGTYILANSMTRDTADYPEPESFKPERFLMPDGTLNDDNMQIAFGLGRRVCVGQHLADSTAWMMIVSVLAVFRLIPAKDEDGNDITAKVEYTSGLISHPLPFKCVFEPRNKEAEILLAQLRDPETANQL</sequence>
<evidence type="ECO:0000256" key="9">
    <source>
        <dbReference type="PIRSR" id="PIRSR602401-1"/>
    </source>
</evidence>
<evidence type="ECO:0000313" key="12">
    <source>
        <dbReference type="Proteomes" id="UP000298327"/>
    </source>
</evidence>
<comment type="pathway">
    <text evidence="2">Secondary metabolite biosynthesis.</text>
</comment>
<evidence type="ECO:0008006" key="13">
    <source>
        <dbReference type="Google" id="ProtNLM"/>
    </source>
</evidence>
<dbReference type="PRINTS" id="PR00463">
    <property type="entry name" value="EP450I"/>
</dbReference>
<dbReference type="PRINTS" id="PR00385">
    <property type="entry name" value="P450"/>
</dbReference>
<comment type="similarity">
    <text evidence="3 10">Belongs to the cytochrome P450 family.</text>
</comment>
<evidence type="ECO:0000256" key="2">
    <source>
        <dbReference type="ARBA" id="ARBA00005179"/>
    </source>
</evidence>
<evidence type="ECO:0000313" key="11">
    <source>
        <dbReference type="EMBL" id="TFY70518.1"/>
    </source>
</evidence>
<dbReference type="InterPro" id="IPR001128">
    <property type="entry name" value="Cyt_P450"/>
</dbReference>
<evidence type="ECO:0000256" key="10">
    <source>
        <dbReference type="RuleBase" id="RU000461"/>
    </source>
</evidence>
<reference evidence="11 12" key="1">
    <citation type="submission" date="2019-02" db="EMBL/GenBank/DDBJ databases">
        <title>Genome sequencing of the rare red list fungi Dentipellis fragilis.</title>
        <authorList>
            <person name="Buettner E."/>
            <person name="Kellner H."/>
        </authorList>
    </citation>
    <scope>NUCLEOTIDE SEQUENCE [LARGE SCALE GENOMIC DNA]</scope>
    <source>
        <strain evidence="11 12">DSM 105465</strain>
    </source>
</reference>
<evidence type="ECO:0000256" key="7">
    <source>
        <dbReference type="ARBA" id="ARBA00023004"/>
    </source>
</evidence>
<evidence type="ECO:0000256" key="5">
    <source>
        <dbReference type="ARBA" id="ARBA00022723"/>
    </source>
</evidence>
<dbReference type="GO" id="GO:0020037">
    <property type="term" value="F:heme binding"/>
    <property type="evidence" value="ECO:0007669"/>
    <property type="project" value="InterPro"/>
</dbReference>
<dbReference type="OrthoDB" id="2789670at2759"/>
<dbReference type="CDD" id="cd11065">
    <property type="entry name" value="CYP64-like"/>
    <property type="match status" value="1"/>
</dbReference>
<dbReference type="GO" id="GO:0004497">
    <property type="term" value="F:monooxygenase activity"/>
    <property type="evidence" value="ECO:0007669"/>
    <property type="project" value="UniProtKB-KW"/>
</dbReference>
<evidence type="ECO:0000256" key="3">
    <source>
        <dbReference type="ARBA" id="ARBA00010617"/>
    </source>
</evidence>
<dbReference type="EMBL" id="SEOQ01000098">
    <property type="protein sequence ID" value="TFY70518.1"/>
    <property type="molecule type" value="Genomic_DNA"/>
</dbReference>
<dbReference type="AlphaFoldDB" id="A0A4Y9Z9M9"/>
<feature type="binding site" description="axial binding residue" evidence="9">
    <location>
        <position position="436"/>
    </location>
    <ligand>
        <name>heme</name>
        <dbReference type="ChEBI" id="CHEBI:30413"/>
    </ligand>
    <ligandPart>
        <name>Fe</name>
        <dbReference type="ChEBI" id="CHEBI:18248"/>
    </ligandPart>
</feature>
<dbReference type="GO" id="GO:0005506">
    <property type="term" value="F:iron ion binding"/>
    <property type="evidence" value="ECO:0007669"/>
    <property type="project" value="InterPro"/>
</dbReference>
<dbReference type="PROSITE" id="PS00086">
    <property type="entry name" value="CYTOCHROME_P450"/>
    <property type="match status" value="1"/>
</dbReference>
<name>A0A4Y9Z9M9_9AGAM</name>
<dbReference type="SUPFAM" id="SSF48264">
    <property type="entry name" value="Cytochrome P450"/>
    <property type="match status" value="1"/>
</dbReference>
<evidence type="ECO:0000256" key="1">
    <source>
        <dbReference type="ARBA" id="ARBA00001971"/>
    </source>
</evidence>
<dbReference type="InterPro" id="IPR050364">
    <property type="entry name" value="Cytochrome_P450_fung"/>
</dbReference>
<keyword evidence="12" id="KW-1185">Reference proteome</keyword>
<accession>A0A4Y9Z9M9</accession>
<dbReference type="InterPro" id="IPR036396">
    <property type="entry name" value="Cyt_P450_sf"/>
</dbReference>
<gene>
    <name evidence="11" type="ORF">EVG20_g2502</name>
</gene>
<evidence type="ECO:0000256" key="6">
    <source>
        <dbReference type="ARBA" id="ARBA00023002"/>
    </source>
</evidence>
<dbReference type="Proteomes" id="UP000298327">
    <property type="component" value="Unassembled WGS sequence"/>
</dbReference>
<evidence type="ECO:0000256" key="4">
    <source>
        <dbReference type="ARBA" id="ARBA00022617"/>
    </source>
</evidence>
<dbReference type="STRING" id="205917.A0A4Y9Z9M9"/>
<dbReference type="InterPro" id="IPR002401">
    <property type="entry name" value="Cyt_P450_E_grp-I"/>
</dbReference>
<dbReference type="PANTHER" id="PTHR46300:SF7">
    <property type="entry name" value="P450, PUTATIVE (EUROFUNG)-RELATED"/>
    <property type="match status" value="1"/>
</dbReference>
<dbReference type="PANTHER" id="PTHR46300">
    <property type="entry name" value="P450, PUTATIVE (EUROFUNG)-RELATED-RELATED"/>
    <property type="match status" value="1"/>
</dbReference>
<protein>
    <recommendedName>
        <fullName evidence="13">Cytochrome P450</fullName>
    </recommendedName>
</protein>
<dbReference type="InterPro" id="IPR017972">
    <property type="entry name" value="Cyt_P450_CS"/>
</dbReference>
<organism evidence="11 12">
    <name type="scientific">Dentipellis fragilis</name>
    <dbReference type="NCBI Taxonomy" id="205917"/>
    <lineage>
        <taxon>Eukaryota</taxon>
        <taxon>Fungi</taxon>
        <taxon>Dikarya</taxon>
        <taxon>Basidiomycota</taxon>
        <taxon>Agaricomycotina</taxon>
        <taxon>Agaricomycetes</taxon>
        <taxon>Russulales</taxon>
        <taxon>Hericiaceae</taxon>
        <taxon>Dentipellis</taxon>
    </lineage>
</organism>
<keyword evidence="8 10" id="KW-0503">Monooxygenase</keyword>
<comment type="caution">
    <text evidence="11">The sequence shown here is derived from an EMBL/GenBank/DDBJ whole genome shotgun (WGS) entry which is preliminary data.</text>
</comment>
<evidence type="ECO:0000256" key="8">
    <source>
        <dbReference type="ARBA" id="ARBA00023033"/>
    </source>
</evidence>
<keyword evidence="7 9" id="KW-0408">Iron</keyword>
<dbReference type="Gene3D" id="1.10.630.10">
    <property type="entry name" value="Cytochrome P450"/>
    <property type="match status" value="1"/>
</dbReference>
<dbReference type="Pfam" id="PF00067">
    <property type="entry name" value="p450"/>
    <property type="match status" value="1"/>
</dbReference>